<evidence type="ECO:0000256" key="1">
    <source>
        <dbReference type="ARBA" id="ARBA00004305"/>
    </source>
</evidence>
<dbReference type="InterPro" id="IPR018955">
    <property type="entry name" value="BCDHK/PDK_N"/>
</dbReference>
<dbReference type="Gene3D" id="3.30.565.10">
    <property type="entry name" value="Histidine kinase-like ATPase, C-terminal domain"/>
    <property type="match status" value="1"/>
</dbReference>
<evidence type="ECO:0000256" key="5">
    <source>
        <dbReference type="ARBA" id="ARBA00022741"/>
    </source>
</evidence>
<dbReference type="GO" id="GO:0005524">
    <property type="term" value="F:ATP binding"/>
    <property type="evidence" value="ECO:0007669"/>
    <property type="project" value="UniProtKB-UniRule"/>
</dbReference>
<dbReference type="OrthoDB" id="3264224at2759"/>
<dbReference type="GO" id="GO:0005759">
    <property type="term" value="C:mitochondrial matrix"/>
    <property type="evidence" value="ECO:0007669"/>
    <property type="project" value="UniProtKB-SubCell"/>
</dbReference>
<dbReference type="InterPro" id="IPR039028">
    <property type="entry name" value="BCKD/PDK"/>
</dbReference>
<dbReference type="InParanoid" id="A0A165F8N2"/>
<dbReference type="Proteomes" id="UP000076842">
    <property type="component" value="Unassembled WGS sequence"/>
</dbReference>
<sequence length="424" mass="45036">MRSLLSRSALLALPARTPYAPAAAAAAPTPTRMALPPAPLRLPSLLDVPHPVTPQYVLHSAALTLSALPPRMAARIRALESLPYIVGVNPFISRLYGIYKDSLDALVREQPVRSLDENEGFVRRLQGLVESHANDIPIMAKGFQECKRYMTPTAVSAFLDSAIRSRIGTRLIGEQHIALSRSLAHHTPGQAGVVQRNCSPKEMIRHCAGFVHELCESTLGVAPGLVVDGMDDATFAYIPTHLEYILTELLKNSYRATAEHWLANASRVPASVLPPSPPPVTVTLSRTRDFLSLRIRDRGGGISPAHLGSIFSYAFTTAAGDEADGGPYALQHVGGQAALDAGPPASASAPAASASTPAAVFSDISSTVIRSGLGTIAGLGYGLPLARLYATYFGGNLELVSLYGHGTDVFVKLRSLERGADVEL</sequence>
<organism evidence="12 13">
    <name type="scientific">Calocera cornea HHB12733</name>
    <dbReference type="NCBI Taxonomy" id="1353952"/>
    <lineage>
        <taxon>Eukaryota</taxon>
        <taxon>Fungi</taxon>
        <taxon>Dikarya</taxon>
        <taxon>Basidiomycota</taxon>
        <taxon>Agaricomycotina</taxon>
        <taxon>Dacrymycetes</taxon>
        <taxon>Dacrymycetales</taxon>
        <taxon>Dacrymycetaceae</taxon>
        <taxon>Calocera</taxon>
    </lineage>
</organism>
<dbReference type="PRINTS" id="PR00344">
    <property type="entry name" value="BCTRLSENSOR"/>
</dbReference>
<evidence type="ECO:0000256" key="8">
    <source>
        <dbReference type="ARBA" id="ARBA00022946"/>
    </source>
</evidence>
<dbReference type="SMART" id="SM00387">
    <property type="entry name" value="HATPase_c"/>
    <property type="match status" value="1"/>
</dbReference>
<evidence type="ECO:0000256" key="2">
    <source>
        <dbReference type="ARBA" id="ARBA00006155"/>
    </source>
</evidence>
<evidence type="ECO:0000256" key="4">
    <source>
        <dbReference type="ARBA" id="ARBA00022679"/>
    </source>
</evidence>
<evidence type="ECO:0000256" key="6">
    <source>
        <dbReference type="ARBA" id="ARBA00022777"/>
    </source>
</evidence>
<protein>
    <recommendedName>
        <fullName evidence="10">Protein-serine/threonine kinase</fullName>
        <ecNumber evidence="10">2.7.11.-</ecNumber>
    </recommendedName>
</protein>
<evidence type="ECO:0000313" key="13">
    <source>
        <dbReference type="Proteomes" id="UP000076842"/>
    </source>
</evidence>
<dbReference type="InterPro" id="IPR003594">
    <property type="entry name" value="HATPase_dom"/>
</dbReference>
<dbReference type="EMBL" id="KV423978">
    <property type="protein sequence ID" value="KZT56393.1"/>
    <property type="molecule type" value="Genomic_DNA"/>
</dbReference>
<evidence type="ECO:0000313" key="12">
    <source>
        <dbReference type="EMBL" id="KZT56393.1"/>
    </source>
</evidence>
<dbReference type="InterPro" id="IPR004358">
    <property type="entry name" value="Sig_transdc_His_kin-like_C"/>
</dbReference>
<dbReference type="Pfam" id="PF10436">
    <property type="entry name" value="BCDHK_Adom3"/>
    <property type="match status" value="1"/>
</dbReference>
<proteinExistence type="inferred from homology"/>
<keyword evidence="13" id="KW-1185">Reference proteome</keyword>
<feature type="domain" description="Histidine kinase/HSP90-like ATPase" evidence="11">
    <location>
        <begin position="237"/>
        <end position="417"/>
    </location>
</feature>
<dbReference type="SUPFAM" id="SSF55874">
    <property type="entry name" value="ATPase domain of HSP90 chaperone/DNA topoisomerase II/histidine kinase"/>
    <property type="match status" value="2"/>
</dbReference>
<keyword evidence="7 10" id="KW-0067">ATP-binding</keyword>
<dbReference type="InterPro" id="IPR036784">
    <property type="entry name" value="AK/P_DHK_N_sf"/>
</dbReference>
<comment type="similarity">
    <text evidence="2 10">Belongs to the PDK/BCKDK protein kinase family.</text>
</comment>
<evidence type="ECO:0000256" key="7">
    <source>
        <dbReference type="ARBA" id="ARBA00022840"/>
    </source>
</evidence>
<dbReference type="Pfam" id="PF02518">
    <property type="entry name" value="HATPase_c"/>
    <property type="match status" value="1"/>
</dbReference>
<dbReference type="PANTHER" id="PTHR11947">
    <property type="entry name" value="PYRUVATE DEHYDROGENASE KINASE"/>
    <property type="match status" value="1"/>
</dbReference>
<keyword evidence="4 10" id="KW-0808">Transferase</keyword>
<gene>
    <name evidence="12" type="ORF">CALCODRAFT_524299</name>
</gene>
<comment type="subcellular location">
    <subcellularLocation>
        <location evidence="1 10">Mitochondrion matrix</location>
    </subcellularLocation>
</comment>
<accession>A0A165F8N2</accession>
<dbReference type="InterPro" id="IPR036890">
    <property type="entry name" value="HATPase_C_sf"/>
</dbReference>
<dbReference type="SUPFAM" id="SSF69012">
    <property type="entry name" value="alpha-ketoacid dehydrogenase kinase, N-terminal domain"/>
    <property type="match status" value="1"/>
</dbReference>
<evidence type="ECO:0000256" key="9">
    <source>
        <dbReference type="ARBA" id="ARBA00023128"/>
    </source>
</evidence>
<keyword evidence="8" id="KW-0809">Transit peptide</keyword>
<dbReference type="STRING" id="1353952.A0A165F8N2"/>
<evidence type="ECO:0000256" key="10">
    <source>
        <dbReference type="RuleBase" id="RU366032"/>
    </source>
</evidence>
<dbReference type="GO" id="GO:0004740">
    <property type="term" value="F:pyruvate dehydrogenase (acetyl-transferring) kinase activity"/>
    <property type="evidence" value="ECO:0007669"/>
    <property type="project" value="TreeGrafter"/>
</dbReference>
<keyword evidence="9 10" id="KW-0496">Mitochondrion</keyword>
<dbReference type="GO" id="GO:0010906">
    <property type="term" value="P:regulation of glucose metabolic process"/>
    <property type="evidence" value="ECO:0007669"/>
    <property type="project" value="TreeGrafter"/>
</dbReference>
<keyword evidence="5 10" id="KW-0547">Nucleotide-binding</keyword>
<keyword evidence="6 10" id="KW-0418">Kinase</keyword>
<keyword evidence="3" id="KW-0597">Phosphoprotein</keyword>
<dbReference type="PANTHER" id="PTHR11947:SF20">
    <property type="entry name" value="[3-METHYL-2-OXOBUTANOATE DEHYDROGENASE [LIPOAMIDE]] KINASE, MITOCHONDRIAL"/>
    <property type="match status" value="1"/>
</dbReference>
<dbReference type="Gene3D" id="1.20.140.20">
    <property type="entry name" value="Alpha-ketoacid/pyruvate dehydrogenase kinase, N-terminal domain"/>
    <property type="match status" value="1"/>
</dbReference>
<evidence type="ECO:0000256" key="3">
    <source>
        <dbReference type="ARBA" id="ARBA00022553"/>
    </source>
</evidence>
<dbReference type="EC" id="2.7.11.-" evidence="10"/>
<reference evidence="12 13" key="1">
    <citation type="journal article" date="2016" name="Mol. Biol. Evol.">
        <title>Comparative Genomics of Early-Diverging Mushroom-Forming Fungi Provides Insights into the Origins of Lignocellulose Decay Capabilities.</title>
        <authorList>
            <person name="Nagy L.G."/>
            <person name="Riley R."/>
            <person name="Tritt A."/>
            <person name="Adam C."/>
            <person name="Daum C."/>
            <person name="Floudas D."/>
            <person name="Sun H."/>
            <person name="Yadav J.S."/>
            <person name="Pangilinan J."/>
            <person name="Larsson K.H."/>
            <person name="Matsuura K."/>
            <person name="Barry K."/>
            <person name="Labutti K."/>
            <person name="Kuo R."/>
            <person name="Ohm R.A."/>
            <person name="Bhattacharya S.S."/>
            <person name="Shirouzu T."/>
            <person name="Yoshinaga Y."/>
            <person name="Martin F.M."/>
            <person name="Grigoriev I.V."/>
            <person name="Hibbett D.S."/>
        </authorList>
    </citation>
    <scope>NUCLEOTIDE SEQUENCE [LARGE SCALE GENOMIC DNA]</scope>
    <source>
        <strain evidence="12 13">HHB12733</strain>
    </source>
</reference>
<dbReference type="AlphaFoldDB" id="A0A165F8N2"/>
<evidence type="ECO:0000259" key="11">
    <source>
        <dbReference type="SMART" id="SM00387"/>
    </source>
</evidence>
<name>A0A165F8N2_9BASI</name>